<dbReference type="RefSeq" id="XP_032815704.1">
    <property type="nucleotide sequence ID" value="XM_032959813.1"/>
</dbReference>
<dbReference type="RefSeq" id="XP_032815709.1">
    <property type="nucleotide sequence ID" value="XM_032959818.1"/>
</dbReference>
<dbReference type="RefSeq" id="XP_032815706.1">
    <property type="nucleotide sequence ID" value="XM_032959815.1"/>
</dbReference>
<dbReference type="AlphaFoldDB" id="A0AAJ7TD96"/>
<dbReference type="PANTHER" id="PTHR11051">
    <property type="entry name" value="GLYCOSYL HYDROLASE-RELATED"/>
    <property type="match status" value="1"/>
</dbReference>
<dbReference type="Pfam" id="PF03632">
    <property type="entry name" value="Glyco_hydro_65m"/>
    <property type="match status" value="1"/>
</dbReference>
<evidence type="ECO:0000313" key="16">
    <source>
        <dbReference type="RefSeq" id="XP_032815709.1"/>
    </source>
</evidence>
<keyword evidence="2" id="KW-0378">Hydrolase</keyword>
<dbReference type="RefSeq" id="XP_032815707.1">
    <property type="nucleotide sequence ID" value="XM_032959816.1"/>
</dbReference>
<comment type="catalytic activity">
    <reaction evidence="4">
        <text>(5R)-5-O-[alpha-D-glucosyl-(1-&gt;2)-beta-D-galactosyl]-5-hydroxy-L-lysyl-[collagen] + H2O = (5R)-5-O-(beta-D-galactosyl)-5-hydroxy-L-lysyl-[collagen] + D-glucose</text>
        <dbReference type="Rhea" id="RHEA:11068"/>
        <dbReference type="Rhea" id="RHEA-COMP:12753"/>
        <dbReference type="Rhea" id="RHEA-COMP:12754"/>
        <dbReference type="ChEBI" id="CHEBI:4167"/>
        <dbReference type="ChEBI" id="CHEBI:15377"/>
        <dbReference type="ChEBI" id="CHEBI:133443"/>
        <dbReference type="ChEBI" id="CHEBI:133452"/>
        <dbReference type="EC" id="3.2.1.107"/>
    </reaction>
</comment>
<dbReference type="PANTHER" id="PTHR11051:SF8">
    <property type="entry name" value="PROTEIN-GLUCOSYLGALACTOSYLHYDROXYLYSINE GLUCOSIDASE"/>
    <property type="match status" value="1"/>
</dbReference>
<keyword evidence="3" id="KW-0326">Glycosidase</keyword>
<dbReference type="Proteomes" id="UP001318040">
    <property type="component" value="Chromosome 24"/>
</dbReference>
<comment type="similarity">
    <text evidence="1">Belongs to the glycosyl hydrolase 65 family.</text>
</comment>
<dbReference type="InterPro" id="IPR008928">
    <property type="entry name" value="6-hairpin_glycosidase_sf"/>
</dbReference>
<dbReference type="GO" id="GO:0005829">
    <property type="term" value="C:cytosol"/>
    <property type="evidence" value="ECO:0007669"/>
    <property type="project" value="TreeGrafter"/>
</dbReference>
<dbReference type="RefSeq" id="XP_032815705.1">
    <property type="nucleotide sequence ID" value="XM_032959814.1"/>
</dbReference>
<dbReference type="RefSeq" id="XP_032815710.1">
    <property type="nucleotide sequence ID" value="XM_032959819.1"/>
</dbReference>
<evidence type="ECO:0000256" key="2">
    <source>
        <dbReference type="ARBA" id="ARBA00022801"/>
    </source>
</evidence>
<proteinExistence type="inferred from homology"/>
<evidence type="ECO:0000259" key="9">
    <source>
        <dbReference type="Pfam" id="PF03632"/>
    </source>
</evidence>
<gene>
    <name evidence="11 12 13 14 15 16 17" type="primary">PGGHG</name>
</gene>
<dbReference type="GO" id="GO:0005975">
    <property type="term" value="P:carbohydrate metabolic process"/>
    <property type="evidence" value="ECO:0007669"/>
    <property type="project" value="InterPro"/>
</dbReference>
<dbReference type="RefSeq" id="XP_032815708.1">
    <property type="nucleotide sequence ID" value="XM_032959817.1"/>
</dbReference>
<name>A0AAJ7TD96_PETMA</name>
<dbReference type="InterPro" id="IPR005195">
    <property type="entry name" value="Glyco_hydro_65_M"/>
</dbReference>
<evidence type="ECO:0000313" key="10">
    <source>
        <dbReference type="Proteomes" id="UP001318040"/>
    </source>
</evidence>
<comment type="function">
    <text evidence="5">Catalyzes the hydrolysis of glucose from the disaccharide unit linked to hydroxylysine residues of collagen and collagen-like proteins.</text>
</comment>
<evidence type="ECO:0000256" key="5">
    <source>
        <dbReference type="ARBA" id="ARBA00053339"/>
    </source>
</evidence>
<evidence type="ECO:0000256" key="6">
    <source>
        <dbReference type="ARBA" id="ARBA00066430"/>
    </source>
</evidence>
<dbReference type="FunFam" id="1.50.10.10:FF:000023">
    <property type="entry name" value="Protein-glucosylgalactosylhydroxylysine glucosidase"/>
    <property type="match status" value="1"/>
</dbReference>
<dbReference type="CTD" id="80162"/>
<evidence type="ECO:0000256" key="1">
    <source>
        <dbReference type="ARBA" id="ARBA00006768"/>
    </source>
</evidence>
<dbReference type="InterPro" id="IPR012341">
    <property type="entry name" value="6hp_glycosidase-like_sf"/>
</dbReference>
<dbReference type="GeneID" id="116945484"/>
<protein>
    <recommendedName>
        <fullName evidence="7">Protein-glucosylgalactosylhydroxylysine glucosidase</fullName>
        <ecNumber evidence="6">3.2.1.107</ecNumber>
    </recommendedName>
    <alternativeName>
        <fullName evidence="8">Acid trehalase-like protein 1</fullName>
    </alternativeName>
</protein>
<dbReference type="SUPFAM" id="SSF48208">
    <property type="entry name" value="Six-hairpin glycosidases"/>
    <property type="match status" value="1"/>
</dbReference>
<dbReference type="GO" id="GO:0047402">
    <property type="term" value="F:protein-glucosylgalactosylhydroxylysine glucosidase activity"/>
    <property type="evidence" value="ECO:0007669"/>
    <property type="project" value="UniProtKB-EC"/>
</dbReference>
<evidence type="ECO:0000313" key="15">
    <source>
        <dbReference type="RefSeq" id="XP_032815708.1"/>
    </source>
</evidence>
<evidence type="ECO:0000256" key="3">
    <source>
        <dbReference type="ARBA" id="ARBA00023295"/>
    </source>
</evidence>
<evidence type="ECO:0000313" key="17">
    <source>
        <dbReference type="RefSeq" id="XP_032815710.1"/>
    </source>
</evidence>
<evidence type="ECO:0000256" key="4">
    <source>
        <dbReference type="ARBA" id="ARBA00051415"/>
    </source>
</evidence>
<dbReference type="Gene3D" id="1.50.10.10">
    <property type="match status" value="1"/>
</dbReference>
<accession>A0AAJ7TD96</accession>
<dbReference type="KEGG" id="pmrn:116945484"/>
<evidence type="ECO:0000256" key="8">
    <source>
        <dbReference type="ARBA" id="ARBA00079982"/>
    </source>
</evidence>
<dbReference type="EC" id="3.2.1.107" evidence="6"/>
<feature type="domain" description="Glycoside hydrolase family 65 central catalytic" evidence="9">
    <location>
        <begin position="305"/>
        <end position="507"/>
    </location>
</feature>
<evidence type="ECO:0000256" key="7">
    <source>
        <dbReference type="ARBA" id="ARBA00071505"/>
    </source>
</evidence>
<evidence type="ECO:0000313" key="11">
    <source>
        <dbReference type="RefSeq" id="XP_032815704.1"/>
    </source>
</evidence>
<reference evidence="11 12" key="1">
    <citation type="submission" date="2025-04" db="UniProtKB">
        <authorList>
            <consortium name="RefSeq"/>
        </authorList>
    </citation>
    <scope>IDENTIFICATION</scope>
    <source>
        <tissue evidence="11 12">Sperm</tissue>
    </source>
</reference>
<sequence>MFLKGYALTQAFVVCVGLSMETPRKDPAVFVASQLPSDARFMAVLANGYLGTQVYGRSLHMGDVYNGNGTQSHRAHIPSTLNVLLSNTGPGELLYGLNTRKGVFECVLKSEHMLVVQRMYAHRSRRNLLVHSVHMQRTGPDLSPLHLNLSSSFTPFSEDIDFKEGSAFLEARYIYGEIHAPEGKECSKTTVHMVWTPVPTCLELPAGQIVKKWTFLTALSTDESEAKAEYRAGLRAAETRELYHTHKAAWSQLWAASCIDMTGDFYLTQVLYACMFYMLSALPSASTLDYPFFGVSPGGLSNGERNEDYLGHIFWDQETWMYPVALLFHPRVARTMLEYRVARLGAARENSRAAGHRGAKYPWESAVAGHEVCPEDIYGQQEIHINGDVSFAFQQYFLVTQDLNFFSQLGGWDVVKSIAEYWKSRVEWNKSEKCYDINNVMPPDEYHNGVKNSVYTNVVAKYSLDFASDLGELLKVPVPPKWKDISSKLKIPIDHEKNYHPEYDGYNLGESVKQADVILLGFPLGFPMSAQMRKNDLELYEEVTDHDGPAMTWSMFAVGWLEMNDSKKAKEMITRCYQNIHEPFKVWSENPDGSGAVNFLTGMGGFLQANLFGYFGIRITKEGLKFNPNIPENVSEGVVTGLAYLGNKITFSATVANVVLTVTAIDEASHTQLEVVVSSTEKVFPLLLKKPVAFPTSSGRIQMLH</sequence>
<keyword evidence="10" id="KW-1185">Reference proteome</keyword>
<evidence type="ECO:0000313" key="14">
    <source>
        <dbReference type="RefSeq" id="XP_032815707.1"/>
    </source>
</evidence>
<evidence type="ECO:0000313" key="12">
    <source>
        <dbReference type="RefSeq" id="XP_032815705.1"/>
    </source>
</evidence>
<evidence type="ECO:0000313" key="13">
    <source>
        <dbReference type="RefSeq" id="XP_032815706.1"/>
    </source>
</evidence>
<organism evidence="10 16">
    <name type="scientific">Petromyzon marinus</name>
    <name type="common">Sea lamprey</name>
    <dbReference type="NCBI Taxonomy" id="7757"/>
    <lineage>
        <taxon>Eukaryota</taxon>
        <taxon>Metazoa</taxon>
        <taxon>Chordata</taxon>
        <taxon>Craniata</taxon>
        <taxon>Vertebrata</taxon>
        <taxon>Cyclostomata</taxon>
        <taxon>Hyperoartia</taxon>
        <taxon>Petromyzontiformes</taxon>
        <taxon>Petromyzontidae</taxon>
        <taxon>Petromyzon</taxon>
    </lineage>
</organism>